<proteinExistence type="inferred from homology"/>
<evidence type="ECO:0000313" key="2">
    <source>
        <dbReference type="EMBL" id="AKV59597.1"/>
    </source>
</evidence>
<dbReference type="NCBIfam" id="TIGR01382">
    <property type="entry name" value="PfpI"/>
    <property type="match status" value="1"/>
</dbReference>
<dbReference type="Proteomes" id="UP000060016">
    <property type="component" value="Chromosome"/>
</dbReference>
<name>A0A0K1RDU7_9CORY</name>
<dbReference type="EMBL" id="CP012342">
    <property type="protein sequence ID" value="AKV59597.1"/>
    <property type="molecule type" value="Genomic_DNA"/>
</dbReference>
<dbReference type="Gene3D" id="3.40.50.880">
    <property type="match status" value="1"/>
</dbReference>
<dbReference type="PATRIC" id="fig|156976.3.peg.2263"/>
<dbReference type="Pfam" id="PF01965">
    <property type="entry name" value="DJ-1_PfpI"/>
    <property type="match status" value="1"/>
</dbReference>
<dbReference type="SUPFAM" id="SSF52317">
    <property type="entry name" value="Class I glutamine amidotransferase-like"/>
    <property type="match status" value="1"/>
</dbReference>
<organism evidence="2 3">
    <name type="scientific">Corynebacterium riegelii</name>
    <dbReference type="NCBI Taxonomy" id="156976"/>
    <lineage>
        <taxon>Bacteria</taxon>
        <taxon>Bacillati</taxon>
        <taxon>Actinomycetota</taxon>
        <taxon>Actinomycetes</taxon>
        <taxon>Mycobacteriales</taxon>
        <taxon>Corynebacteriaceae</taxon>
        <taxon>Corynebacterium</taxon>
    </lineage>
</organism>
<reference evidence="2 3" key="1">
    <citation type="submission" date="2015-08" db="EMBL/GenBank/DDBJ databases">
        <authorList>
            <person name="Babu N.S."/>
            <person name="Beckwith C.J."/>
            <person name="Beseler K.G."/>
            <person name="Brison A."/>
            <person name="Carone J.V."/>
            <person name="Caskin T.P."/>
            <person name="Diamond M."/>
            <person name="Durham M.E."/>
            <person name="Foxe J.M."/>
            <person name="Go M."/>
            <person name="Henderson B.A."/>
            <person name="Jones I.B."/>
            <person name="McGettigan J.A."/>
            <person name="Micheletti S.J."/>
            <person name="Nasrallah M.E."/>
            <person name="Ortiz D."/>
            <person name="Piller C.R."/>
            <person name="Privatt S.R."/>
            <person name="Schneider S.L."/>
            <person name="Sharp S."/>
            <person name="Smith T.C."/>
            <person name="Stanton J.D."/>
            <person name="Ullery H.E."/>
            <person name="Wilson R.J."/>
            <person name="Serrano M.G."/>
            <person name="Buck G."/>
            <person name="Lee V."/>
            <person name="Wang Y."/>
            <person name="Carvalho R."/>
            <person name="Voegtly L."/>
            <person name="Shi R."/>
            <person name="Duckworth R."/>
            <person name="Johnson A."/>
            <person name="Loviza R."/>
            <person name="Walstead R."/>
            <person name="Shah Z."/>
            <person name="Kiflezghi M."/>
            <person name="Wade K."/>
            <person name="Ball S.L."/>
            <person name="Bradley K.W."/>
            <person name="Asai D.J."/>
            <person name="Bowman C.A."/>
            <person name="Russell D.A."/>
            <person name="Pope W.H."/>
            <person name="Jacobs-Sera D."/>
            <person name="Hendrix R.W."/>
            <person name="Hatfull G.F."/>
        </authorList>
    </citation>
    <scope>NUCLEOTIDE SEQUENCE [LARGE SCALE GENOMIC DNA]</scope>
    <source>
        <strain evidence="2 3">PUDD_83A45</strain>
    </source>
</reference>
<dbReference type="KEGG" id="crie:AK829_11230"/>
<dbReference type="InterPro" id="IPR006286">
    <property type="entry name" value="C56_PfpI-like"/>
</dbReference>
<sequence>MADVNNTLNNKTIAILSTDGFEDSELTSPKEAVEAAGATTRVVSTESGEIEGKKGTKVAVELLTSSADVNDFDALILPGGTINADHIRVDEDAVALVKAFKDAGKPIGVICHGGWILTDADVIRGVKLTSVKNVKTDLINAGADWVDEEVVVDSGVISSRTPDDLPAFNAALVEEFAK</sequence>
<evidence type="ECO:0000256" key="1">
    <source>
        <dbReference type="ARBA" id="ARBA00008542"/>
    </source>
</evidence>
<evidence type="ECO:0000313" key="3">
    <source>
        <dbReference type="Proteomes" id="UP000060016"/>
    </source>
</evidence>
<dbReference type="InterPro" id="IPR029062">
    <property type="entry name" value="Class_I_gatase-like"/>
</dbReference>
<dbReference type="PANTHER" id="PTHR42733">
    <property type="entry name" value="DJ-1 PROTEIN"/>
    <property type="match status" value="1"/>
</dbReference>
<gene>
    <name evidence="2" type="ORF">AK829_11230</name>
</gene>
<comment type="similarity">
    <text evidence="1">Belongs to the peptidase C56 family.</text>
</comment>
<dbReference type="CDD" id="cd03134">
    <property type="entry name" value="GATase1_PfpI_like"/>
    <property type="match status" value="1"/>
</dbReference>
<dbReference type="STRING" id="156976.AK829_11230"/>
<dbReference type="InterPro" id="IPR002818">
    <property type="entry name" value="DJ-1/PfpI"/>
</dbReference>
<dbReference type="PROSITE" id="PS51276">
    <property type="entry name" value="PEPTIDASE_C56_PFPI"/>
    <property type="match status" value="1"/>
</dbReference>
<keyword evidence="3" id="KW-1185">Reference proteome</keyword>
<accession>A0A0K1RDU7</accession>
<dbReference type="AlphaFoldDB" id="A0A0K1RDU7"/>
<dbReference type="RefSeq" id="WP_052205955.1">
    <property type="nucleotide sequence ID" value="NZ_CP012342.1"/>
</dbReference>
<protein>
    <submittedName>
        <fullName evidence="2">Peptidase C56</fullName>
    </submittedName>
</protein>
<dbReference type="PANTHER" id="PTHR42733:SF12">
    <property type="entry name" value="PROTEINASE"/>
    <property type="match status" value="1"/>
</dbReference>